<dbReference type="SUPFAM" id="SSF53218">
    <property type="entry name" value="Molybdenum cofactor biosynthesis proteins"/>
    <property type="match status" value="1"/>
</dbReference>
<dbReference type="CDD" id="cd00885">
    <property type="entry name" value="cinA"/>
    <property type="match status" value="1"/>
</dbReference>
<dbReference type="InterPro" id="IPR036425">
    <property type="entry name" value="MoaB/Mog-like_dom_sf"/>
</dbReference>
<dbReference type="AlphaFoldDB" id="A0A3E0U5B2"/>
<protein>
    <recommendedName>
        <fullName evidence="1">CinA-like protein</fullName>
    </recommendedName>
</protein>
<dbReference type="Gene3D" id="3.90.950.20">
    <property type="entry name" value="CinA-like"/>
    <property type="match status" value="1"/>
</dbReference>
<comment type="caution">
    <text evidence="3">The sequence shown here is derived from an EMBL/GenBank/DDBJ whole genome shotgun (WGS) entry which is preliminary data.</text>
</comment>
<dbReference type="InterPro" id="IPR036653">
    <property type="entry name" value="CinA-like_C"/>
</dbReference>
<gene>
    <name evidence="3" type="ORF">DXX94_16270</name>
</gene>
<dbReference type="Gene3D" id="3.40.980.10">
    <property type="entry name" value="MoaB/Mog-like domain"/>
    <property type="match status" value="1"/>
</dbReference>
<dbReference type="InterPro" id="IPR041424">
    <property type="entry name" value="CinA_KH"/>
</dbReference>
<dbReference type="GO" id="GO:0016787">
    <property type="term" value="F:hydrolase activity"/>
    <property type="evidence" value="ECO:0007669"/>
    <property type="project" value="UniProtKB-KW"/>
</dbReference>
<evidence type="ECO:0000313" key="4">
    <source>
        <dbReference type="Proteomes" id="UP000256899"/>
    </source>
</evidence>
<dbReference type="HAMAP" id="MF_00226_B">
    <property type="entry name" value="CinA_B"/>
    <property type="match status" value="1"/>
</dbReference>
<dbReference type="SMART" id="SM00852">
    <property type="entry name" value="MoCF_biosynth"/>
    <property type="match status" value="1"/>
</dbReference>
<name>A0A3E0U5B2_9GAMM</name>
<dbReference type="PIRSF" id="PIRSF006728">
    <property type="entry name" value="CinA"/>
    <property type="match status" value="1"/>
</dbReference>
<keyword evidence="3" id="KW-0378">Hydrolase</keyword>
<dbReference type="Pfam" id="PF00994">
    <property type="entry name" value="MoCF_biosynth"/>
    <property type="match status" value="1"/>
</dbReference>
<evidence type="ECO:0000256" key="1">
    <source>
        <dbReference type="HAMAP-Rule" id="MF_00226"/>
    </source>
</evidence>
<sequence>MLNIQLLLTGNELMSGDIVDSNSAMIAQSLTKIGLAVKRKVAVSDDINDLIEEINAISIKADVLIVNGGLGPTVDDLTAEALAQVADVQITQHPEALTHITQWCERRNFKLNAPNLKQTMLPDGCDIVPNHLGSAVGFHLRLNNCDIYCTPGVPKELQLMLDKELIPSIESLLPEKSHHHVSRYQVFGIGESSLQKLVDEKIENWPESVELGFRASMPLLELKLTSKSAQAKAEKAECYEQLKALLGDHIVAQIDEVPLTFGDHLQALLREQGKKITFAESCTGGMLASAMTRVAGSSAVFDGSFVSYANHQKQAMLGVNEQTLVQYGAVSEQTVQAMAQGALVKTGADIVVAVSGIAGPDGGSDDKPVGTVWLAWGTSQSIQTVCLHIPANRYYFQHYVTAIGLDLARRLLLVSEETPRYITERQKS</sequence>
<dbReference type="NCBIfam" id="TIGR00200">
    <property type="entry name" value="cinA_nterm"/>
    <property type="match status" value="1"/>
</dbReference>
<dbReference type="Pfam" id="PF18146">
    <property type="entry name" value="CinA_KH"/>
    <property type="match status" value="1"/>
</dbReference>
<dbReference type="Pfam" id="PF02464">
    <property type="entry name" value="CinA"/>
    <property type="match status" value="1"/>
</dbReference>
<dbReference type="InterPro" id="IPR050101">
    <property type="entry name" value="CinA"/>
</dbReference>
<reference evidence="4" key="1">
    <citation type="submission" date="2018-08" db="EMBL/GenBank/DDBJ databases">
        <title>Thalassotalea euphylliae genome.</title>
        <authorList>
            <person name="Summers S."/>
            <person name="Rice S.A."/>
            <person name="Freckelton M.L."/>
            <person name="Nedved B.T."/>
            <person name="Hadfield M.G."/>
        </authorList>
    </citation>
    <scope>NUCLEOTIDE SEQUENCE [LARGE SCALE GENOMIC DNA]</scope>
    <source>
        <strain evidence="4">H3</strain>
    </source>
</reference>
<dbReference type="RefSeq" id="WP_116017500.1">
    <property type="nucleotide sequence ID" value="NZ_QUOT01000001.1"/>
</dbReference>
<accession>A0A3E0U5B2</accession>
<dbReference type="NCBIfam" id="TIGR00177">
    <property type="entry name" value="molyb_syn"/>
    <property type="match status" value="1"/>
</dbReference>
<dbReference type="EMBL" id="QUOT01000001">
    <property type="protein sequence ID" value="REL32148.1"/>
    <property type="molecule type" value="Genomic_DNA"/>
</dbReference>
<dbReference type="Gene3D" id="3.30.70.2860">
    <property type="match status" value="1"/>
</dbReference>
<dbReference type="NCBIfam" id="TIGR00199">
    <property type="entry name" value="PncC_domain"/>
    <property type="match status" value="1"/>
</dbReference>
<organism evidence="3 4">
    <name type="scientific">Thalassotalea euphylliae</name>
    <dbReference type="NCBI Taxonomy" id="1655234"/>
    <lineage>
        <taxon>Bacteria</taxon>
        <taxon>Pseudomonadati</taxon>
        <taxon>Pseudomonadota</taxon>
        <taxon>Gammaproteobacteria</taxon>
        <taxon>Alteromonadales</taxon>
        <taxon>Colwelliaceae</taxon>
        <taxon>Thalassotalea</taxon>
    </lineage>
</organism>
<dbReference type="PANTHER" id="PTHR13939">
    <property type="entry name" value="NICOTINAMIDE-NUCLEOTIDE AMIDOHYDROLASE PNCC"/>
    <property type="match status" value="1"/>
</dbReference>
<dbReference type="InterPro" id="IPR008135">
    <property type="entry name" value="Competence-induced_CinA"/>
</dbReference>
<evidence type="ECO:0000259" key="2">
    <source>
        <dbReference type="SMART" id="SM00852"/>
    </source>
</evidence>
<keyword evidence="4" id="KW-1185">Reference proteome</keyword>
<dbReference type="PANTHER" id="PTHR13939:SF0">
    <property type="entry name" value="NMN AMIDOHYDROLASE-LIKE PROTEIN YFAY"/>
    <property type="match status" value="1"/>
</dbReference>
<evidence type="ECO:0000313" key="3">
    <source>
        <dbReference type="EMBL" id="REL32148.1"/>
    </source>
</evidence>
<comment type="similarity">
    <text evidence="1">Belongs to the CinA family.</text>
</comment>
<dbReference type="Proteomes" id="UP000256899">
    <property type="component" value="Unassembled WGS sequence"/>
</dbReference>
<feature type="domain" description="MoaB/Mog" evidence="2">
    <location>
        <begin position="5"/>
        <end position="172"/>
    </location>
</feature>
<proteinExistence type="inferred from homology"/>
<dbReference type="InterPro" id="IPR001453">
    <property type="entry name" value="MoaB/Mog_dom"/>
</dbReference>
<dbReference type="InterPro" id="IPR008136">
    <property type="entry name" value="CinA_C"/>
</dbReference>
<dbReference type="SUPFAM" id="SSF142433">
    <property type="entry name" value="CinA-like"/>
    <property type="match status" value="1"/>
</dbReference>